<dbReference type="AlphaFoldDB" id="A0A0L8GKM5"/>
<evidence type="ECO:0000313" key="1">
    <source>
        <dbReference type="EMBL" id="KOF77095.1"/>
    </source>
</evidence>
<accession>A0A0L8GKM5</accession>
<feature type="non-terminal residue" evidence="1">
    <location>
        <position position="1"/>
    </location>
</feature>
<organism evidence="1">
    <name type="scientific">Octopus bimaculoides</name>
    <name type="common">California two-spotted octopus</name>
    <dbReference type="NCBI Taxonomy" id="37653"/>
    <lineage>
        <taxon>Eukaryota</taxon>
        <taxon>Metazoa</taxon>
        <taxon>Spiralia</taxon>
        <taxon>Lophotrochozoa</taxon>
        <taxon>Mollusca</taxon>
        <taxon>Cephalopoda</taxon>
        <taxon>Coleoidea</taxon>
        <taxon>Octopodiformes</taxon>
        <taxon>Octopoda</taxon>
        <taxon>Incirrata</taxon>
        <taxon>Octopodidae</taxon>
        <taxon>Octopus</taxon>
    </lineage>
</organism>
<sequence length="151" mass="17591">QSGSGIPKCLNVNLLKDKAVRVEFQQKIENLDWTDEWIDFRGQLYNLNKGVLGVKKKHQDWFDESDGNIPHLLEGTRKALHSLLATESDQNRTFFKEIKADVQRKIRSMQDTWWQKKAEEIEAASNVMNTKLLYTLLHEVYSPSYFGSCEE</sequence>
<dbReference type="EMBL" id="KQ421570">
    <property type="protein sequence ID" value="KOF77095.1"/>
    <property type="molecule type" value="Genomic_DNA"/>
</dbReference>
<gene>
    <name evidence="1" type="ORF">OCBIM_22032512mg</name>
</gene>
<protein>
    <submittedName>
        <fullName evidence="1">Uncharacterized protein</fullName>
    </submittedName>
</protein>
<dbReference type="OrthoDB" id="5945655at2759"/>
<reference evidence="1" key="1">
    <citation type="submission" date="2015-07" db="EMBL/GenBank/DDBJ databases">
        <title>MeaNS - Measles Nucleotide Surveillance Program.</title>
        <authorList>
            <person name="Tran T."/>
            <person name="Druce J."/>
        </authorList>
    </citation>
    <scope>NUCLEOTIDE SEQUENCE</scope>
    <source>
        <strain evidence="1">UCB-OBI-ISO-001</strain>
        <tissue evidence="1">Gonad</tissue>
    </source>
</reference>
<name>A0A0L8GKM5_OCTBM</name>
<proteinExistence type="predicted"/>